<dbReference type="GO" id="GO:0003723">
    <property type="term" value="F:RNA binding"/>
    <property type="evidence" value="ECO:0007669"/>
    <property type="project" value="UniProtKB-KW"/>
</dbReference>
<name>A0A1Y1UMU2_9TREE</name>
<keyword evidence="6" id="KW-0694">RNA-binding</keyword>
<accession>A0A1Y1UMU2</accession>
<dbReference type="GO" id="GO:0000166">
    <property type="term" value="F:nucleotide binding"/>
    <property type="evidence" value="ECO:0007669"/>
    <property type="project" value="UniProtKB-KW"/>
</dbReference>
<sequence>MNQAYPEANVHTFLPLPPRSLTAPPPPYHLPTLIGTYSHLSDRTIVHDDTSMPYYRKAPVGCDLNYGFERRIERDEDLEEHLDGLCESLMEIEQRNGRPALRQGSFITWRGMITRIMTAPFEERDGWEMTAIPLGGSIYVELHDPPDVRQRRRKEQSSWAWQSYMGYSFESFSTFPPAGEAQSPDWPQGWSGDVNQNIQWCNIVRSAIGDIPLCLGGEVDCVNVPPGSPHPGLLGCMELKTNKVIENQKQDIIFNKKLLKHWAQSFLLGVPTVEVGFRDDDGILRSQTSFETVKIPRLVAAIPQPPWSPAPCFHFLHAVLNLVLTHVLPTDPTPKRPLQEHEPLPDAMVWRFSFVPRRGCELYKVGTVKTAHGRWGGVLKEDFVRWRMTRS</sequence>
<comment type="catalytic activity">
    <reaction evidence="3">
        <text>a 5'-end (N(7)-methyl 5'-triphosphoguanosine)-ribonucleoside-ribonucleotide in mRNA + H2O = a (N(7)-methyl 5'-triphosphoguanosine)-nucleoside + a 5'-end phospho-ribonucleoside in mRNA + H(+)</text>
        <dbReference type="Rhea" id="RHEA:66928"/>
        <dbReference type="Rhea" id="RHEA-COMP:15692"/>
        <dbReference type="Rhea" id="RHEA-COMP:17313"/>
        <dbReference type="ChEBI" id="CHEBI:15377"/>
        <dbReference type="ChEBI" id="CHEBI:15378"/>
        <dbReference type="ChEBI" id="CHEBI:138282"/>
        <dbReference type="ChEBI" id="CHEBI:172876"/>
        <dbReference type="ChEBI" id="CHEBI:172877"/>
    </reaction>
    <physiologicalReaction direction="left-to-right" evidence="3">
        <dbReference type="Rhea" id="RHEA:66929"/>
    </physiologicalReaction>
</comment>
<evidence type="ECO:0000256" key="5">
    <source>
        <dbReference type="ARBA" id="ARBA00048124"/>
    </source>
</evidence>
<keyword evidence="6" id="KW-0378">Hydrolase</keyword>
<dbReference type="InParanoid" id="A0A1Y1UMU2"/>
<dbReference type="RefSeq" id="XP_021873175.1">
    <property type="nucleotide sequence ID" value="XM_022012486.1"/>
</dbReference>
<dbReference type="GO" id="GO:0005829">
    <property type="term" value="C:cytosol"/>
    <property type="evidence" value="ECO:0007669"/>
    <property type="project" value="TreeGrafter"/>
</dbReference>
<proteinExistence type="inferred from homology"/>
<keyword evidence="6" id="KW-0540">Nuclease</keyword>
<dbReference type="STRING" id="4999.A0A1Y1UMU2"/>
<evidence type="ECO:0000313" key="9">
    <source>
        <dbReference type="Proteomes" id="UP000193218"/>
    </source>
</evidence>
<evidence type="ECO:0000256" key="6">
    <source>
        <dbReference type="RuleBase" id="RU367113"/>
    </source>
</evidence>
<dbReference type="GO" id="GO:0046872">
    <property type="term" value="F:metal ion binding"/>
    <property type="evidence" value="ECO:0007669"/>
    <property type="project" value="UniProtKB-KW"/>
</dbReference>
<dbReference type="Proteomes" id="UP000193218">
    <property type="component" value="Unassembled WGS sequence"/>
</dbReference>
<comment type="catalytic activity">
    <reaction evidence="4">
        <text>a 5'-end triphospho-ribonucleoside in mRNA + H2O = a 5'-end phospho-ribonucleoside in mRNA + diphosphate + H(+)</text>
        <dbReference type="Rhea" id="RHEA:78683"/>
        <dbReference type="Rhea" id="RHEA-COMP:15692"/>
        <dbReference type="Rhea" id="RHEA-COMP:17164"/>
        <dbReference type="ChEBI" id="CHEBI:15377"/>
        <dbReference type="ChEBI" id="CHEBI:15378"/>
        <dbReference type="ChEBI" id="CHEBI:33019"/>
        <dbReference type="ChEBI" id="CHEBI:138282"/>
        <dbReference type="ChEBI" id="CHEBI:167618"/>
    </reaction>
    <physiologicalReaction direction="left-to-right" evidence="4">
        <dbReference type="Rhea" id="RHEA:78684"/>
    </physiologicalReaction>
</comment>
<dbReference type="GO" id="GO:0000956">
    <property type="term" value="P:nuclear-transcribed mRNA catabolic process"/>
    <property type="evidence" value="ECO:0007669"/>
    <property type="project" value="TreeGrafter"/>
</dbReference>
<dbReference type="PANTHER" id="PTHR12395:SF9">
    <property type="entry name" value="DECAPPING AND EXORIBONUCLEASE PROTEIN"/>
    <property type="match status" value="1"/>
</dbReference>
<keyword evidence="6" id="KW-0539">Nucleus</keyword>
<dbReference type="EC" id="3.6.1.-" evidence="6"/>
<evidence type="ECO:0000256" key="3">
    <source>
        <dbReference type="ARBA" id="ARBA00044676"/>
    </source>
</evidence>
<evidence type="ECO:0000313" key="8">
    <source>
        <dbReference type="EMBL" id="ORX39312.1"/>
    </source>
</evidence>
<dbReference type="OrthoDB" id="5853397at2759"/>
<protein>
    <recommendedName>
        <fullName evidence="6">Decapping nuclease</fullName>
        <ecNumber evidence="6">3.6.1.-</ecNumber>
    </recommendedName>
</protein>
<dbReference type="PANTHER" id="PTHR12395">
    <property type="entry name" value="DOM-3 RELATED"/>
    <property type="match status" value="1"/>
</dbReference>
<keyword evidence="9" id="KW-1185">Reference proteome</keyword>
<dbReference type="InterPro" id="IPR013961">
    <property type="entry name" value="RAI1"/>
</dbReference>
<dbReference type="AlphaFoldDB" id="A0A1Y1UMU2"/>
<evidence type="ECO:0000256" key="2">
    <source>
        <dbReference type="ARBA" id="ARBA00006562"/>
    </source>
</evidence>
<evidence type="ECO:0000256" key="1">
    <source>
        <dbReference type="ARBA" id="ARBA00001968"/>
    </source>
</evidence>
<comment type="function">
    <text evidence="6">Decapping enzyme for NAD-capped RNAs: specifically hydrolyzes the nicotinamide adenine dinucleotide (NAD) cap from a subset of RNAs by removing the entire NAD moiety from the 5'-end of an NAD-capped RNA.</text>
</comment>
<reference evidence="8 9" key="1">
    <citation type="submission" date="2017-03" db="EMBL/GenBank/DDBJ databases">
        <title>Widespread Adenine N6-methylation of Active Genes in Fungi.</title>
        <authorList>
            <consortium name="DOE Joint Genome Institute"/>
            <person name="Mondo S.J."/>
            <person name="Dannebaum R.O."/>
            <person name="Kuo R.C."/>
            <person name="Louie K.B."/>
            <person name="Bewick A.J."/>
            <person name="Labutti K."/>
            <person name="Haridas S."/>
            <person name="Kuo A."/>
            <person name="Salamov A."/>
            <person name="Ahrendt S.R."/>
            <person name="Lau R."/>
            <person name="Bowen B.P."/>
            <person name="Lipzen A."/>
            <person name="Sullivan W."/>
            <person name="Andreopoulos W.B."/>
            <person name="Clum A."/>
            <person name="Lindquist E."/>
            <person name="Daum C."/>
            <person name="Northen T.R."/>
            <person name="Ramamoorthy G."/>
            <person name="Schmitz R.J."/>
            <person name="Gryganskyi A."/>
            <person name="Culley D."/>
            <person name="Magnuson J."/>
            <person name="James T.Y."/>
            <person name="O'Malley M.A."/>
            <person name="Stajich J.E."/>
            <person name="Spatafora J.W."/>
            <person name="Visel A."/>
            <person name="Grigoriev I.V."/>
        </authorList>
    </citation>
    <scope>NUCLEOTIDE SEQUENCE [LARGE SCALE GENOMIC DNA]</scope>
    <source>
        <strain evidence="8 9">NRRL Y-17943</strain>
    </source>
</reference>
<organism evidence="8 9">
    <name type="scientific">Kockovaella imperatae</name>
    <dbReference type="NCBI Taxonomy" id="4999"/>
    <lineage>
        <taxon>Eukaryota</taxon>
        <taxon>Fungi</taxon>
        <taxon>Dikarya</taxon>
        <taxon>Basidiomycota</taxon>
        <taxon>Agaricomycotina</taxon>
        <taxon>Tremellomycetes</taxon>
        <taxon>Tremellales</taxon>
        <taxon>Cuniculitremaceae</taxon>
        <taxon>Kockovaella</taxon>
    </lineage>
</organism>
<dbReference type="Pfam" id="PF08652">
    <property type="entry name" value="RAI1"/>
    <property type="match status" value="1"/>
</dbReference>
<evidence type="ECO:0000259" key="7">
    <source>
        <dbReference type="Pfam" id="PF08652"/>
    </source>
</evidence>
<dbReference type="GO" id="GO:0004518">
    <property type="term" value="F:nuclease activity"/>
    <property type="evidence" value="ECO:0007669"/>
    <property type="project" value="UniProtKB-KW"/>
</dbReference>
<comment type="subcellular location">
    <subcellularLocation>
        <location evidence="6">Nucleus</location>
    </subcellularLocation>
</comment>
<gene>
    <name evidence="8" type="ORF">BD324DRAFT_324643</name>
</gene>
<keyword evidence="6" id="KW-0547">Nucleotide-binding</keyword>
<dbReference type="InterPro" id="IPR039039">
    <property type="entry name" value="RAI1-like_fam"/>
</dbReference>
<dbReference type="GeneID" id="33554294"/>
<dbReference type="GO" id="GO:0005634">
    <property type="term" value="C:nucleus"/>
    <property type="evidence" value="ECO:0007669"/>
    <property type="project" value="UniProtKB-SubCell"/>
</dbReference>
<evidence type="ECO:0000256" key="4">
    <source>
        <dbReference type="ARBA" id="ARBA00044692"/>
    </source>
</evidence>
<keyword evidence="6" id="KW-0479">Metal-binding</keyword>
<comment type="caution">
    <text evidence="8">The sequence shown here is derived from an EMBL/GenBank/DDBJ whole genome shotgun (WGS) entry which is preliminary data.</text>
</comment>
<dbReference type="GO" id="GO:0110155">
    <property type="term" value="P:NAD-cap decapping"/>
    <property type="evidence" value="ECO:0007669"/>
    <property type="project" value="TreeGrafter"/>
</dbReference>
<dbReference type="FunCoup" id="A0A1Y1UMU2">
    <property type="interactions" value="218"/>
</dbReference>
<comment type="cofactor">
    <cofactor evidence="1 6">
        <name>a divalent metal cation</name>
        <dbReference type="ChEBI" id="CHEBI:60240"/>
    </cofactor>
</comment>
<dbReference type="GO" id="GO:0034353">
    <property type="term" value="F:mRNA 5'-diphosphatase activity"/>
    <property type="evidence" value="ECO:0007669"/>
    <property type="project" value="TreeGrafter"/>
</dbReference>
<comment type="catalytic activity">
    <reaction evidence="5">
        <text>a 5'-end NAD(+)-phospho-ribonucleoside in mRNA + H2O = a 5'-end phospho-ribonucleoside in mRNA + NAD(+) + H(+)</text>
        <dbReference type="Rhea" id="RHEA:60880"/>
        <dbReference type="Rhea" id="RHEA-COMP:15692"/>
        <dbReference type="Rhea" id="RHEA-COMP:15698"/>
        <dbReference type="ChEBI" id="CHEBI:15377"/>
        <dbReference type="ChEBI" id="CHEBI:15378"/>
        <dbReference type="ChEBI" id="CHEBI:57540"/>
        <dbReference type="ChEBI" id="CHEBI:138282"/>
        <dbReference type="ChEBI" id="CHEBI:144029"/>
    </reaction>
    <physiologicalReaction direction="left-to-right" evidence="5">
        <dbReference type="Rhea" id="RHEA:60881"/>
    </physiologicalReaction>
</comment>
<feature type="domain" description="RAI1-like" evidence="7">
    <location>
        <begin position="31"/>
        <end position="383"/>
    </location>
</feature>
<dbReference type="EMBL" id="NBSH01000003">
    <property type="protein sequence ID" value="ORX39312.1"/>
    <property type="molecule type" value="Genomic_DNA"/>
</dbReference>
<comment type="similarity">
    <text evidence="2 6">Belongs to the DXO/Dom3Z family.</text>
</comment>